<evidence type="ECO:0000313" key="2">
    <source>
        <dbReference type="EMBL" id="KTC86600.1"/>
    </source>
</evidence>
<reference evidence="2 3" key="1">
    <citation type="submission" date="2015-11" db="EMBL/GenBank/DDBJ databases">
        <title>Genomic analysis of 38 Legionella species identifies large and diverse effector repertoires.</title>
        <authorList>
            <person name="Burstein D."/>
            <person name="Amaro F."/>
            <person name="Zusman T."/>
            <person name="Lifshitz Z."/>
            <person name="Cohen O."/>
            <person name="Gilbert J.A."/>
            <person name="Pupko T."/>
            <person name="Shuman H.A."/>
            <person name="Segal G."/>
        </authorList>
    </citation>
    <scope>NUCLEOTIDE SEQUENCE [LARGE SCALE GENOMIC DNA]</scope>
    <source>
        <strain evidence="2 3">ATCC 43878</strain>
    </source>
</reference>
<feature type="transmembrane region" description="Helical" evidence="1">
    <location>
        <begin position="181"/>
        <end position="201"/>
    </location>
</feature>
<protein>
    <submittedName>
        <fullName evidence="2">Uncharacterized protein</fullName>
    </submittedName>
</protein>
<dbReference type="RefSeq" id="WP_058440639.1">
    <property type="nucleotide sequence ID" value="NZ_CAAAHU010000007.1"/>
</dbReference>
<gene>
    <name evidence="2" type="ORF">Lbru_0541</name>
</gene>
<accession>A0A0W0STA9</accession>
<keyword evidence="1" id="KW-0472">Membrane</keyword>
<dbReference type="PATRIC" id="fig|29422.6.peg.569"/>
<dbReference type="AlphaFoldDB" id="A0A0W0STA9"/>
<name>A0A0W0STA9_9GAMM</name>
<dbReference type="Proteomes" id="UP000054742">
    <property type="component" value="Unassembled WGS sequence"/>
</dbReference>
<keyword evidence="1" id="KW-1133">Transmembrane helix</keyword>
<dbReference type="EMBL" id="LNXV01000004">
    <property type="protein sequence ID" value="KTC86600.1"/>
    <property type="molecule type" value="Genomic_DNA"/>
</dbReference>
<keyword evidence="3" id="KW-1185">Reference proteome</keyword>
<comment type="caution">
    <text evidence="2">The sequence shown here is derived from an EMBL/GenBank/DDBJ whole genome shotgun (WGS) entry which is preliminary data.</text>
</comment>
<feature type="transmembrane region" description="Helical" evidence="1">
    <location>
        <begin position="207"/>
        <end position="227"/>
    </location>
</feature>
<proteinExistence type="predicted"/>
<evidence type="ECO:0000256" key="1">
    <source>
        <dbReference type="SAM" id="Phobius"/>
    </source>
</evidence>
<keyword evidence="1" id="KW-0812">Transmembrane</keyword>
<organism evidence="2 3">
    <name type="scientific">Legionella brunensis</name>
    <dbReference type="NCBI Taxonomy" id="29422"/>
    <lineage>
        <taxon>Bacteria</taxon>
        <taxon>Pseudomonadati</taxon>
        <taxon>Pseudomonadota</taxon>
        <taxon>Gammaproteobacteria</taxon>
        <taxon>Legionellales</taxon>
        <taxon>Legionellaceae</taxon>
        <taxon>Legionella</taxon>
    </lineage>
</organism>
<evidence type="ECO:0000313" key="3">
    <source>
        <dbReference type="Proteomes" id="UP000054742"/>
    </source>
</evidence>
<sequence length="258" mass="29214">MRQQLPFTPCFEHLQKINQTFNEHNELLAEIKVVSFEILNHIHKPKQVNVYSIDGKNVFEWRGSSGAIHLFLLEDTDPLREIRDERLYNYYVYHIAAQKLASLNLKLTHETLQKTVRGILNEVKAREKSASFSLLAEVLSTTQALLLAEPTQRKQSVEEYRKFIDQIAAQGDEELKQLCSLMFKLSAIFLIIGLIAIIPPVGLLNSLAAPSFFLSAVDGALGFFTAIGNRKVKQLSVPMNTLADDLCSDICDDYSFVR</sequence>